<dbReference type="KEGG" id="moc:BB934_35475"/>
<gene>
    <name evidence="1" type="ORF">BB934_35475</name>
</gene>
<sequence length="77" mass="8147">MLFEIAAICGRNAALQALMFTMTAAASVARLLTPALDGRRDAHHKFPRVGTKGVNLALAPADIADHAKAMSVMILCK</sequence>
<name>A0A1B2EUC7_9HYPH</name>
<evidence type="ECO:0000313" key="1">
    <source>
        <dbReference type="EMBL" id="ANY83560.1"/>
    </source>
</evidence>
<geneLocation type="plasmid" evidence="1">
    <name>unnamed3</name>
</geneLocation>
<proteinExistence type="predicted"/>
<accession>A0A1B2EUC7</accession>
<reference evidence="1" key="1">
    <citation type="submission" date="2016-07" db="EMBL/GenBank/DDBJ databases">
        <title>Microvirga ossetica sp. nov. a new species of rhizobia isolated from root nodules of the legume species Vicia alpestris Steven originated from North Ossetia region in the Caucasus.</title>
        <authorList>
            <person name="Safronova V.I."/>
            <person name="Kuznetsova I.G."/>
            <person name="Sazanova A.L."/>
            <person name="Belimov A."/>
            <person name="Andronov E."/>
            <person name="Osledkin Y.S."/>
            <person name="Onishchuk O.P."/>
            <person name="Kurchak O.N."/>
            <person name="Shaposhnikov A.I."/>
            <person name="Willems A."/>
            <person name="Tikhonovich I.A."/>
        </authorList>
    </citation>
    <scope>NUCLEOTIDE SEQUENCE [LARGE SCALE GENOMIC DNA]</scope>
    <source>
        <strain evidence="1">V5/3M</strain>
        <plasmid evidence="1">unnamed3</plasmid>
    </source>
</reference>
<dbReference type="EMBL" id="CP016618">
    <property type="protein sequence ID" value="ANY83560.1"/>
    <property type="molecule type" value="Genomic_DNA"/>
</dbReference>
<keyword evidence="1" id="KW-0614">Plasmid</keyword>
<dbReference type="AlphaFoldDB" id="A0A1B2EUC7"/>
<protein>
    <submittedName>
        <fullName evidence="1">Uncharacterized protein</fullName>
    </submittedName>
</protein>
<organism evidence="1">
    <name type="scientific">Microvirga ossetica</name>
    <dbReference type="NCBI Taxonomy" id="1882682"/>
    <lineage>
        <taxon>Bacteria</taxon>
        <taxon>Pseudomonadati</taxon>
        <taxon>Pseudomonadota</taxon>
        <taxon>Alphaproteobacteria</taxon>
        <taxon>Hyphomicrobiales</taxon>
        <taxon>Methylobacteriaceae</taxon>
        <taxon>Microvirga</taxon>
    </lineage>
</organism>